<keyword evidence="4 8" id="KW-1133">Transmembrane helix</keyword>
<comment type="caution">
    <text evidence="8">Lacks conserved residue(s) required for the propagation of feature annotation.</text>
</comment>
<dbReference type="GO" id="GO:0007165">
    <property type="term" value="P:signal transduction"/>
    <property type="evidence" value="ECO:0007669"/>
    <property type="project" value="UniProtKB-KW"/>
</dbReference>
<dbReference type="InterPro" id="IPR013604">
    <property type="entry name" value="7TM_chemorcpt"/>
</dbReference>
<dbReference type="GO" id="GO:0030425">
    <property type="term" value="C:dendrite"/>
    <property type="evidence" value="ECO:0007669"/>
    <property type="project" value="TreeGrafter"/>
</dbReference>
<evidence type="ECO:0000313" key="10">
    <source>
        <dbReference type="Proteomes" id="UP000007801"/>
    </source>
</evidence>
<dbReference type="GO" id="GO:0030424">
    <property type="term" value="C:axon"/>
    <property type="evidence" value="ECO:0007669"/>
    <property type="project" value="TreeGrafter"/>
</dbReference>
<dbReference type="eggNOG" id="ENOG502T6P4">
    <property type="taxonomic scope" value="Eukaryota"/>
</dbReference>
<keyword evidence="7 8" id="KW-0807">Transducer</keyword>
<keyword evidence="6 8" id="KW-0675">Receptor</keyword>
<comment type="function">
    <text evidence="8">Gustatory receptor which mediates acceptance or avoidance behavior, depending on its substrates.</text>
</comment>
<dbReference type="InParanoid" id="B3LXK1"/>
<evidence type="ECO:0000256" key="8">
    <source>
        <dbReference type="RuleBase" id="RU363108"/>
    </source>
</evidence>
<accession>B3LXK1</accession>
<dbReference type="AlphaFoldDB" id="B3LXK1"/>
<dbReference type="GO" id="GO:0043025">
    <property type="term" value="C:neuronal cell body"/>
    <property type="evidence" value="ECO:0007669"/>
    <property type="project" value="TreeGrafter"/>
</dbReference>
<proteinExistence type="inferred from homology"/>
<comment type="similarity">
    <text evidence="8">Belongs to the insect chemoreceptor superfamily. Gustatory receptor (GR) family.</text>
</comment>
<reference evidence="9 10" key="1">
    <citation type="journal article" date="2007" name="Nature">
        <title>Evolution of genes and genomes on the Drosophila phylogeny.</title>
        <authorList>
            <consortium name="Drosophila 12 Genomes Consortium"/>
            <person name="Clark A.G."/>
            <person name="Eisen M.B."/>
            <person name="Smith D.R."/>
            <person name="Bergman C.M."/>
            <person name="Oliver B."/>
            <person name="Markow T.A."/>
            <person name="Kaufman T.C."/>
            <person name="Kellis M."/>
            <person name="Gelbart W."/>
            <person name="Iyer V.N."/>
            <person name="Pollard D.A."/>
            <person name="Sackton T.B."/>
            <person name="Larracuente A.M."/>
            <person name="Singh N.D."/>
            <person name="Abad J.P."/>
            <person name="Abt D.N."/>
            <person name="Adryan B."/>
            <person name="Aguade M."/>
            <person name="Akashi H."/>
            <person name="Anderson W.W."/>
            <person name="Aquadro C.F."/>
            <person name="Ardell D.H."/>
            <person name="Arguello R."/>
            <person name="Artieri C.G."/>
            <person name="Barbash D.A."/>
            <person name="Barker D."/>
            <person name="Barsanti P."/>
            <person name="Batterham P."/>
            <person name="Batzoglou S."/>
            <person name="Begun D."/>
            <person name="Bhutkar A."/>
            <person name="Blanco E."/>
            <person name="Bosak S.A."/>
            <person name="Bradley R.K."/>
            <person name="Brand A.D."/>
            <person name="Brent M.R."/>
            <person name="Brooks A.N."/>
            <person name="Brown R.H."/>
            <person name="Butlin R.K."/>
            <person name="Caggese C."/>
            <person name="Calvi B.R."/>
            <person name="Bernardo de Carvalho A."/>
            <person name="Caspi A."/>
            <person name="Castrezana S."/>
            <person name="Celniker S.E."/>
            <person name="Chang J.L."/>
            <person name="Chapple C."/>
            <person name="Chatterji S."/>
            <person name="Chinwalla A."/>
            <person name="Civetta A."/>
            <person name="Clifton S.W."/>
            <person name="Comeron J.M."/>
            <person name="Costello J.C."/>
            <person name="Coyne J.A."/>
            <person name="Daub J."/>
            <person name="David R.G."/>
            <person name="Delcher A.L."/>
            <person name="Delehaunty K."/>
            <person name="Do C.B."/>
            <person name="Ebling H."/>
            <person name="Edwards K."/>
            <person name="Eickbush T."/>
            <person name="Evans J.D."/>
            <person name="Filipski A."/>
            <person name="Findeiss S."/>
            <person name="Freyhult E."/>
            <person name="Fulton L."/>
            <person name="Fulton R."/>
            <person name="Garcia A.C."/>
            <person name="Gardiner A."/>
            <person name="Garfield D.A."/>
            <person name="Garvin B.E."/>
            <person name="Gibson G."/>
            <person name="Gilbert D."/>
            <person name="Gnerre S."/>
            <person name="Godfrey J."/>
            <person name="Good R."/>
            <person name="Gotea V."/>
            <person name="Gravely B."/>
            <person name="Greenberg A.J."/>
            <person name="Griffiths-Jones S."/>
            <person name="Gross S."/>
            <person name="Guigo R."/>
            <person name="Gustafson E.A."/>
            <person name="Haerty W."/>
            <person name="Hahn M.W."/>
            <person name="Halligan D.L."/>
            <person name="Halpern A.L."/>
            <person name="Halter G.M."/>
            <person name="Han M.V."/>
            <person name="Heger A."/>
            <person name="Hillier L."/>
            <person name="Hinrichs A.S."/>
            <person name="Holmes I."/>
            <person name="Hoskins R.A."/>
            <person name="Hubisz M.J."/>
            <person name="Hultmark D."/>
            <person name="Huntley M.A."/>
            <person name="Jaffe D.B."/>
            <person name="Jagadeeshan S."/>
            <person name="Jeck W.R."/>
            <person name="Johnson J."/>
            <person name="Jones C.D."/>
            <person name="Jordan W.C."/>
            <person name="Karpen G.H."/>
            <person name="Kataoka E."/>
            <person name="Keightley P.D."/>
            <person name="Kheradpour P."/>
            <person name="Kirkness E.F."/>
            <person name="Koerich L.B."/>
            <person name="Kristiansen K."/>
            <person name="Kudrna D."/>
            <person name="Kulathinal R.J."/>
            <person name="Kumar S."/>
            <person name="Kwok R."/>
            <person name="Lander E."/>
            <person name="Langley C.H."/>
            <person name="Lapoint R."/>
            <person name="Lazzaro B.P."/>
            <person name="Lee S.J."/>
            <person name="Levesque L."/>
            <person name="Li R."/>
            <person name="Lin C.F."/>
            <person name="Lin M.F."/>
            <person name="Lindblad-Toh K."/>
            <person name="Llopart A."/>
            <person name="Long M."/>
            <person name="Low L."/>
            <person name="Lozovsky E."/>
            <person name="Lu J."/>
            <person name="Luo M."/>
            <person name="Machado C.A."/>
            <person name="Makalowski W."/>
            <person name="Marzo M."/>
            <person name="Matsuda M."/>
            <person name="Matzkin L."/>
            <person name="McAllister B."/>
            <person name="McBride C.S."/>
            <person name="McKernan B."/>
            <person name="McKernan K."/>
            <person name="Mendez-Lago M."/>
            <person name="Minx P."/>
            <person name="Mollenhauer M.U."/>
            <person name="Montooth K."/>
            <person name="Mount S.M."/>
            <person name="Mu X."/>
            <person name="Myers E."/>
            <person name="Negre B."/>
            <person name="Newfeld S."/>
            <person name="Nielsen R."/>
            <person name="Noor M.A."/>
            <person name="O'Grady P."/>
            <person name="Pachter L."/>
            <person name="Papaceit M."/>
            <person name="Parisi M.J."/>
            <person name="Parisi M."/>
            <person name="Parts L."/>
            <person name="Pedersen J.S."/>
            <person name="Pesole G."/>
            <person name="Phillippy A.M."/>
            <person name="Ponting C.P."/>
            <person name="Pop M."/>
            <person name="Porcelli D."/>
            <person name="Powell J.R."/>
            <person name="Prohaska S."/>
            <person name="Pruitt K."/>
            <person name="Puig M."/>
            <person name="Quesneville H."/>
            <person name="Ram K.R."/>
            <person name="Rand D."/>
            <person name="Rasmussen M.D."/>
            <person name="Reed L.K."/>
            <person name="Reenan R."/>
            <person name="Reily A."/>
            <person name="Remington K.A."/>
            <person name="Rieger T.T."/>
            <person name="Ritchie M.G."/>
            <person name="Robin C."/>
            <person name="Rogers Y.H."/>
            <person name="Rohde C."/>
            <person name="Rozas J."/>
            <person name="Rubenfield M.J."/>
            <person name="Ruiz A."/>
            <person name="Russo S."/>
            <person name="Salzberg S.L."/>
            <person name="Sanchez-Gracia A."/>
            <person name="Saranga D.J."/>
            <person name="Sato H."/>
            <person name="Schaeffer S.W."/>
            <person name="Schatz M.C."/>
            <person name="Schlenke T."/>
            <person name="Schwartz R."/>
            <person name="Segarra C."/>
            <person name="Singh R.S."/>
            <person name="Sirot L."/>
            <person name="Sirota M."/>
            <person name="Sisneros N.B."/>
            <person name="Smith C.D."/>
            <person name="Smith T.F."/>
            <person name="Spieth J."/>
            <person name="Stage D.E."/>
            <person name="Stark A."/>
            <person name="Stephan W."/>
            <person name="Strausberg R.L."/>
            <person name="Strempel S."/>
            <person name="Sturgill D."/>
            <person name="Sutton G."/>
            <person name="Sutton G.G."/>
            <person name="Tao W."/>
            <person name="Teichmann S."/>
            <person name="Tobari Y.N."/>
            <person name="Tomimura Y."/>
            <person name="Tsolas J.M."/>
            <person name="Valente V.L."/>
            <person name="Venter E."/>
            <person name="Venter J.C."/>
            <person name="Vicario S."/>
            <person name="Vieira F.G."/>
            <person name="Vilella A.J."/>
            <person name="Villasante A."/>
            <person name="Walenz B."/>
            <person name="Wang J."/>
            <person name="Wasserman M."/>
            <person name="Watts T."/>
            <person name="Wilson D."/>
            <person name="Wilson R.K."/>
            <person name="Wing R.A."/>
            <person name="Wolfner M.F."/>
            <person name="Wong A."/>
            <person name="Wong G.K."/>
            <person name="Wu C.I."/>
            <person name="Wu G."/>
            <person name="Yamamoto D."/>
            <person name="Yang H.P."/>
            <person name="Yang S.P."/>
            <person name="Yorke J.A."/>
            <person name="Yoshida K."/>
            <person name="Zdobnov E."/>
            <person name="Zhang P."/>
            <person name="Zhang Y."/>
            <person name="Zimin A.V."/>
            <person name="Baldwin J."/>
            <person name="Abdouelleil A."/>
            <person name="Abdulkadir J."/>
            <person name="Abebe A."/>
            <person name="Abera B."/>
            <person name="Abreu J."/>
            <person name="Acer S.C."/>
            <person name="Aftuck L."/>
            <person name="Alexander A."/>
            <person name="An P."/>
            <person name="Anderson E."/>
            <person name="Anderson S."/>
            <person name="Arachi H."/>
            <person name="Azer M."/>
            <person name="Bachantsang P."/>
            <person name="Barry A."/>
            <person name="Bayul T."/>
            <person name="Berlin A."/>
            <person name="Bessette D."/>
            <person name="Bloom T."/>
            <person name="Blye J."/>
            <person name="Boguslavskiy L."/>
            <person name="Bonnet C."/>
            <person name="Boukhgalter B."/>
            <person name="Bourzgui I."/>
            <person name="Brown A."/>
            <person name="Cahill P."/>
            <person name="Channer S."/>
            <person name="Cheshatsang Y."/>
            <person name="Chuda L."/>
            <person name="Citroen M."/>
            <person name="Collymore A."/>
            <person name="Cooke P."/>
            <person name="Costello M."/>
            <person name="D'Aco K."/>
            <person name="Daza R."/>
            <person name="De Haan G."/>
            <person name="DeGray S."/>
            <person name="DeMaso C."/>
            <person name="Dhargay N."/>
            <person name="Dooley K."/>
            <person name="Dooley E."/>
            <person name="Doricent M."/>
            <person name="Dorje P."/>
            <person name="Dorjee K."/>
            <person name="Dupes A."/>
            <person name="Elong R."/>
            <person name="Falk J."/>
            <person name="Farina A."/>
            <person name="Faro S."/>
            <person name="Ferguson D."/>
            <person name="Fisher S."/>
            <person name="Foley C.D."/>
            <person name="Franke A."/>
            <person name="Friedrich D."/>
            <person name="Gadbois L."/>
            <person name="Gearin G."/>
            <person name="Gearin C.R."/>
            <person name="Giannoukos G."/>
            <person name="Goode T."/>
            <person name="Graham J."/>
            <person name="Grandbois E."/>
            <person name="Grewal S."/>
            <person name="Gyaltsen K."/>
            <person name="Hafez N."/>
            <person name="Hagos B."/>
            <person name="Hall J."/>
            <person name="Henson C."/>
            <person name="Hollinger A."/>
            <person name="Honan T."/>
            <person name="Huard M.D."/>
            <person name="Hughes L."/>
            <person name="Hurhula B."/>
            <person name="Husby M.E."/>
            <person name="Kamat A."/>
            <person name="Kanga B."/>
            <person name="Kashin S."/>
            <person name="Khazanovich D."/>
            <person name="Kisner P."/>
            <person name="Lance K."/>
            <person name="Lara M."/>
            <person name="Lee W."/>
            <person name="Lennon N."/>
            <person name="Letendre F."/>
            <person name="LeVine R."/>
            <person name="Lipovsky A."/>
            <person name="Liu X."/>
            <person name="Liu J."/>
            <person name="Liu S."/>
            <person name="Lokyitsang T."/>
            <person name="Lokyitsang Y."/>
            <person name="Lubonja R."/>
            <person name="Lui A."/>
            <person name="MacDonald P."/>
            <person name="Magnisalis V."/>
            <person name="Maru K."/>
            <person name="Matthews C."/>
            <person name="McCusker W."/>
            <person name="McDonough S."/>
            <person name="Mehta T."/>
            <person name="Meldrim J."/>
            <person name="Meneus L."/>
            <person name="Mihai O."/>
            <person name="Mihalev A."/>
            <person name="Mihova T."/>
            <person name="Mittelman R."/>
            <person name="Mlenga V."/>
            <person name="Montmayeur A."/>
            <person name="Mulrain L."/>
            <person name="Navidi A."/>
            <person name="Naylor J."/>
            <person name="Negash T."/>
            <person name="Nguyen T."/>
            <person name="Nguyen N."/>
            <person name="Nicol R."/>
            <person name="Norbu C."/>
            <person name="Norbu N."/>
            <person name="Novod N."/>
            <person name="O'Neill B."/>
            <person name="Osman S."/>
            <person name="Markiewicz E."/>
            <person name="Oyono O.L."/>
            <person name="Patti C."/>
            <person name="Phunkhang P."/>
            <person name="Pierre F."/>
            <person name="Priest M."/>
            <person name="Raghuraman S."/>
            <person name="Rege F."/>
            <person name="Reyes R."/>
            <person name="Rise C."/>
            <person name="Rogov P."/>
            <person name="Ross K."/>
            <person name="Ryan E."/>
            <person name="Settipalli S."/>
            <person name="Shea T."/>
            <person name="Sherpa N."/>
            <person name="Shi L."/>
            <person name="Shih D."/>
            <person name="Sparrow T."/>
            <person name="Spaulding J."/>
            <person name="Stalker J."/>
            <person name="Stange-Thomann N."/>
            <person name="Stavropoulos S."/>
            <person name="Stone C."/>
            <person name="Strader C."/>
            <person name="Tesfaye S."/>
            <person name="Thomson T."/>
            <person name="Thoulutsang Y."/>
            <person name="Thoulutsang D."/>
            <person name="Topham K."/>
            <person name="Topping I."/>
            <person name="Tsamla T."/>
            <person name="Vassiliev H."/>
            <person name="Vo A."/>
            <person name="Wangchuk T."/>
            <person name="Wangdi T."/>
            <person name="Weiand M."/>
            <person name="Wilkinson J."/>
            <person name="Wilson A."/>
            <person name="Yadav S."/>
            <person name="Young G."/>
            <person name="Yu Q."/>
            <person name="Zembek L."/>
            <person name="Zhong D."/>
            <person name="Zimmer A."/>
            <person name="Zwirko Z."/>
            <person name="Jaffe D.B."/>
            <person name="Alvarez P."/>
            <person name="Brockman W."/>
            <person name="Butler J."/>
            <person name="Chin C."/>
            <person name="Gnerre S."/>
            <person name="Grabherr M."/>
            <person name="Kleber M."/>
            <person name="Mauceli E."/>
            <person name="MacCallum I."/>
        </authorList>
    </citation>
    <scope>NUCLEOTIDE SEQUENCE [LARGE SCALE GENOMIC DNA]</scope>
    <source>
        <strain evidence="10">Tucson 14024-0371.13</strain>
    </source>
</reference>
<keyword evidence="10" id="KW-1185">Reference proteome</keyword>
<keyword evidence="5 8" id="KW-0472">Membrane</keyword>
<keyword evidence="2 8" id="KW-1003">Cell membrane</keyword>
<protein>
    <recommendedName>
        <fullName evidence="8">Gustatory receptor</fullName>
    </recommendedName>
</protein>
<evidence type="ECO:0000313" key="9">
    <source>
        <dbReference type="EMBL" id="EDV43895.2"/>
    </source>
</evidence>
<comment type="subcellular location">
    <subcellularLocation>
        <location evidence="1 8">Cell membrane</location>
        <topology evidence="1 8">Multi-pass membrane protein</topology>
    </subcellularLocation>
</comment>
<dbReference type="CTD" id="43305"/>
<evidence type="ECO:0000256" key="3">
    <source>
        <dbReference type="ARBA" id="ARBA00022692"/>
    </source>
</evidence>
<gene>
    <name evidence="9" type="primary">Dana\GF16289</name>
    <name evidence="9" type="synonym">dana_GLEANR_17560</name>
    <name evidence="9" type="ORF">GF16289</name>
</gene>
<dbReference type="GeneID" id="6499086"/>
<feature type="transmembrane region" description="Helical" evidence="8">
    <location>
        <begin position="43"/>
        <end position="63"/>
    </location>
</feature>
<evidence type="ECO:0000256" key="7">
    <source>
        <dbReference type="ARBA" id="ARBA00023224"/>
    </source>
</evidence>
<evidence type="ECO:0000256" key="5">
    <source>
        <dbReference type="ARBA" id="ARBA00023136"/>
    </source>
</evidence>
<dbReference type="HOGENOM" id="CLU_058302_0_0_1"/>
<dbReference type="EMBL" id="CH902617">
    <property type="protein sequence ID" value="EDV43895.2"/>
    <property type="molecule type" value="Genomic_DNA"/>
</dbReference>
<dbReference type="GO" id="GO:0005886">
    <property type="term" value="C:plasma membrane"/>
    <property type="evidence" value="ECO:0007669"/>
    <property type="project" value="UniProtKB-SubCell"/>
</dbReference>
<dbReference type="Pfam" id="PF08395">
    <property type="entry name" value="7tm_7"/>
    <property type="match status" value="1"/>
</dbReference>
<feature type="transmembrane region" description="Helical" evidence="8">
    <location>
        <begin position="149"/>
        <end position="170"/>
    </location>
</feature>
<dbReference type="PANTHER" id="PTHR21143:SF133">
    <property type="entry name" value="GUSTATORY AND PHEROMONE RECEPTOR 32A-RELATED"/>
    <property type="match status" value="1"/>
</dbReference>
<dbReference type="OrthoDB" id="7862671at2759"/>
<evidence type="ECO:0000256" key="1">
    <source>
        <dbReference type="ARBA" id="ARBA00004651"/>
    </source>
</evidence>
<keyword evidence="3 8" id="KW-0812">Transmembrane</keyword>
<dbReference type="GO" id="GO:0007635">
    <property type="term" value="P:chemosensory behavior"/>
    <property type="evidence" value="ECO:0007669"/>
    <property type="project" value="TreeGrafter"/>
</dbReference>
<dbReference type="PANTHER" id="PTHR21143">
    <property type="entry name" value="INVERTEBRATE GUSTATORY RECEPTOR"/>
    <property type="match status" value="1"/>
</dbReference>
<feature type="transmembrane region" description="Helical" evidence="8">
    <location>
        <begin position="83"/>
        <end position="100"/>
    </location>
</feature>
<dbReference type="GO" id="GO:0008049">
    <property type="term" value="P:male courtship behavior"/>
    <property type="evidence" value="ECO:0007669"/>
    <property type="project" value="TreeGrafter"/>
</dbReference>
<dbReference type="FunCoup" id="B3LXK1">
    <property type="interactions" value="10"/>
</dbReference>
<name>B3LXK1_DROAN</name>
<dbReference type="Proteomes" id="UP000007801">
    <property type="component" value="Unassembled WGS sequence"/>
</dbReference>
<evidence type="ECO:0000256" key="6">
    <source>
        <dbReference type="ARBA" id="ARBA00023170"/>
    </source>
</evidence>
<dbReference type="GO" id="GO:0050909">
    <property type="term" value="P:sensory perception of taste"/>
    <property type="evidence" value="ECO:0007669"/>
    <property type="project" value="InterPro"/>
</dbReference>
<sequence>MELIWWNHYKEIDSHLEEIRYKLKAHLGQNVNLQRLRGYCKPIYVSLLIRCFLFVSVTVWNSRALTYYALYSELVTLMRFSEFTLYCAVILAMYQELLLAGRNLLEELQQTQYEPWAVRHFTIKKLERMQQIHGLLWQAIRRVEHNFKLSLITILVKFFVDTSALPYWMYLGIVQNSDITIQFYCATDECIKLVEIMVPCWICTRCDVLQRRFRSLFYTVTTDRRNRQLNAALNRLCMQLGQEKCRFSAAGLVEISTEMLGKFIFGMVSYIVICIQFSMNLMASKLKKHAENFTTIEPK</sequence>
<evidence type="ECO:0000256" key="4">
    <source>
        <dbReference type="ARBA" id="ARBA00022989"/>
    </source>
</evidence>
<dbReference type="KEGG" id="dan:6499086"/>
<feature type="transmembrane region" description="Helical" evidence="8">
    <location>
        <begin position="263"/>
        <end position="283"/>
    </location>
</feature>
<dbReference type="STRING" id="7217.B3LXK1"/>
<organism evidence="9 10">
    <name type="scientific">Drosophila ananassae</name>
    <name type="common">Fruit fly</name>
    <dbReference type="NCBI Taxonomy" id="7217"/>
    <lineage>
        <taxon>Eukaryota</taxon>
        <taxon>Metazoa</taxon>
        <taxon>Ecdysozoa</taxon>
        <taxon>Arthropoda</taxon>
        <taxon>Hexapoda</taxon>
        <taxon>Insecta</taxon>
        <taxon>Pterygota</taxon>
        <taxon>Neoptera</taxon>
        <taxon>Endopterygota</taxon>
        <taxon>Diptera</taxon>
        <taxon>Brachycera</taxon>
        <taxon>Muscomorpha</taxon>
        <taxon>Ephydroidea</taxon>
        <taxon>Drosophilidae</taxon>
        <taxon>Drosophila</taxon>
        <taxon>Sophophora</taxon>
    </lineage>
</organism>
<evidence type="ECO:0000256" key="2">
    <source>
        <dbReference type="ARBA" id="ARBA00022475"/>
    </source>
</evidence>